<keyword evidence="5" id="KW-0539">Nucleus</keyword>
<dbReference type="GO" id="GO:0003677">
    <property type="term" value="F:DNA binding"/>
    <property type="evidence" value="ECO:0007669"/>
    <property type="project" value="UniProtKB-KW"/>
</dbReference>
<evidence type="ECO:0000256" key="2">
    <source>
        <dbReference type="ARBA" id="ARBA00023015"/>
    </source>
</evidence>
<dbReference type="Gene3D" id="2.40.330.10">
    <property type="entry name" value="DNA-binding pseudobarrel domain"/>
    <property type="match status" value="1"/>
</dbReference>
<dbReference type="SUPFAM" id="SSF101936">
    <property type="entry name" value="DNA-binding pseudobarrel domain"/>
    <property type="match status" value="1"/>
</dbReference>
<name>A0A5J5BD30_9ASTE</name>
<evidence type="ECO:0000313" key="8">
    <source>
        <dbReference type="Proteomes" id="UP000325577"/>
    </source>
</evidence>
<dbReference type="EMBL" id="CM018037">
    <property type="protein sequence ID" value="KAA8539111.1"/>
    <property type="molecule type" value="Genomic_DNA"/>
</dbReference>
<dbReference type="Proteomes" id="UP000325577">
    <property type="component" value="Linkage Group LG14"/>
</dbReference>
<dbReference type="InterPro" id="IPR003340">
    <property type="entry name" value="B3_DNA-bd"/>
</dbReference>
<keyword evidence="3" id="KW-0238">DNA-binding</keyword>
<evidence type="ECO:0000256" key="3">
    <source>
        <dbReference type="ARBA" id="ARBA00023125"/>
    </source>
</evidence>
<evidence type="ECO:0000256" key="4">
    <source>
        <dbReference type="ARBA" id="ARBA00023163"/>
    </source>
</evidence>
<reference evidence="7 8" key="1">
    <citation type="submission" date="2019-09" db="EMBL/GenBank/DDBJ databases">
        <title>A chromosome-level genome assembly of the Chinese tupelo Nyssa sinensis.</title>
        <authorList>
            <person name="Yang X."/>
            <person name="Kang M."/>
            <person name="Yang Y."/>
            <person name="Xiong H."/>
            <person name="Wang M."/>
            <person name="Zhang Z."/>
            <person name="Wang Z."/>
            <person name="Wu H."/>
            <person name="Ma T."/>
            <person name="Liu J."/>
            <person name="Xi Z."/>
        </authorList>
    </citation>
    <scope>NUCLEOTIDE SEQUENCE [LARGE SCALE GENOMIC DNA]</scope>
    <source>
        <strain evidence="7">J267</strain>
        <tissue evidence="7">Leaf</tissue>
    </source>
</reference>
<proteinExistence type="predicted"/>
<evidence type="ECO:0000259" key="6">
    <source>
        <dbReference type="PROSITE" id="PS50863"/>
    </source>
</evidence>
<dbReference type="Pfam" id="PF02362">
    <property type="entry name" value="B3"/>
    <property type="match status" value="1"/>
</dbReference>
<gene>
    <name evidence="7" type="ORF">F0562_025803</name>
</gene>
<evidence type="ECO:0000256" key="1">
    <source>
        <dbReference type="ARBA" id="ARBA00004123"/>
    </source>
</evidence>
<keyword evidence="8" id="KW-1185">Reference proteome</keyword>
<dbReference type="PROSITE" id="PS50863">
    <property type="entry name" value="B3"/>
    <property type="match status" value="1"/>
</dbReference>
<dbReference type="AlphaFoldDB" id="A0A5J5BD30"/>
<dbReference type="SMART" id="SM01019">
    <property type="entry name" value="B3"/>
    <property type="match status" value="1"/>
</dbReference>
<protein>
    <recommendedName>
        <fullName evidence="6">TF-B3 domain-containing protein</fullName>
    </recommendedName>
</protein>
<dbReference type="CDD" id="cd10017">
    <property type="entry name" value="B3_DNA"/>
    <property type="match status" value="1"/>
</dbReference>
<feature type="domain" description="TF-B3" evidence="6">
    <location>
        <begin position="114"/>
        <end position="182"/>
    </location>
</feature>
<dbReference type="GO" id="GO:0005634">
    <property type="term" value="C:nucleus"/>
    <property type="evidence" value="ECO:0007669"/>
    <property type="project" value="UniProtKB-SubCell"/>
</dbReference>
<organism evidence="7 8">
    <name type="scientific">Nyssa sinensis</name>
    <dbReference type="NCBI Taxonomy" id="561372"/>
    <lineage>
        <taxon>Eukaryota</taxon>
        <taxon>Viridiplantae</taxon>
        <taxon>Streptophyta</taxon>
        <taxon>Embryophyta</taxon>
        <taxon>Tracheophyta</taxon>
        <taxon>Spermatophyta</taxon>
        <taxon>Magnoliopsida</taxon>
        <taxon>eudicotyledons</taxon>
        <taxon>Gunneridae</taxon>
        <taxon>Pentapetalae</taxon>
        <taxon>asterids</taxon>
        <taxon>Cornales</taxon>
        <taxon>Nyssaceae</taxon>
        <taxon>Nyssa</taxon>
    </lineage>
</organism>
<evidence type="ECO:0000313" key="7">
    <source>
        <dbReference type="EMBL" id="KAA8539111.1"/>
    </source>
</evidence>
<comment type="subcellular location">
    <subcellularLocation>
        <location evidence="1">Nucleus</location>
    </subcellularLocation>
</comment>
<evidence type="ECO:0000256" key="5">
    <source>
        <dbReference type="ARBA" id="ARBA00023242"/>
    </source>
</evidence>
<sequence>MGKEGDLVVGMVVVDKEMGKGEGMVVVVVVVAAVIRRIGKGKSARSWEKVAERRSRERSSLQKLKLLLKLVGSCLKMAGLQPEELCFTKILSVSDVDGCLELPAENGLTVDEVMLVRDSQGGEWKFKVRQRNTGRCYMAKGWSDFKRDVSARAGDKLSFYRLAQIKLFGRKVCPGYLVTLER</sequence>
<dbReference type="InterPro" id="IPR015300">
    <property type="entry name" value="DNA-bd_pseudobarrel_sf"/>
</dbReference>
<keyword evidence="2" id="KW-0805">Transcription regulation</keyword>
<keyword evidence="4" id="KW-0804">Transcription</keyword>
<accession>A0A5J5BD30</accession>